<feature type="region of interest" description="Disordered" evidence="1">
    <location>
        <begin position="128"/>
        <end position="147"/>
    </location>
</feature>
<comment type="caution">
    <text evidence="3">The sequence shown here is derived from an EMBL/GenBank/DDBJ whole genome shotgun (WGS) entry which is preliminary data.</text>
</comment>
<evidence type="ECO:0000313" key="3">
    <source>
        <dbReference type="EMBL" id="KAF7543116.1"/>
    </source>
</evidence>
<evidence type="ECO:0000313" key="4">
    <source>
        <dbReference type="Proteomes" id="UP000722485"/>
    </source>
</evidence>
<dbReference type="Proteomes" id="UP000722485">
    <property type="component" value="Unassembled WGS sequence"/>
</dbReference>
<name>A0A9P5L6S4_9HYPO</name>
<evidence type="ECO:0000256" key="1">
    <source>
        <dbReference type="SAM" id="MobiDB-lite"/>
    </source>
</evidence>
<dbReference type="AlphaFoldDB" id="A0A9P5L6S4"/>
<keyword evidence="4" id="KW-1185">Reference proteome</keyword>
<protein>
    <submittedName>
        <fullName evidence="3">Uncharacterized protein</fullName>
    </submittedName>
</protein>
<sequence length="200" mass="21080">MRFFTFAAVFLGSSNVLAAPANEKRDACCCCDISESTVVCQEKSNCICAAVVCPKEAPTVWVNTVEPPKATEGPVKRRDDGEQDGEQSEDFECCCCDISIPATVCDSRAGPEDCVCLAVVCPEDAPTIRSGDPLPTPTPTPTPEPTPTAPEPCCCCNIGLGSIVCELRTIIDEGCFCPMVMCPEGAPTITIEASQSEETG</sequence>
<reference evidence="3" key="1">
    <citation type="submission" date="2020-03" db="EMBL/GenBank/DDBJ databases">
        <title>Draft Genome Sequence of Cylindrodendrum hubeiense.</title>
        <authorList>
            <person name="Buettner E."/>
            <person name="Kellner H."/>
        </authorList>
    </citation>
    <scope>NUCLEOTIDE SEQUENCE</scope>
    <source>
        <strain evidence="3">IHI 201604</strain>
    </source>
</reference>
<keyword evidence="2" id="KW-0732">Signal</keyword>
<evidence type="ECO:0000256" key="2">
    <source>
        <dbReference type="SAM" id="SignalP"/>
    </source>
</evidence>
<feature type="region of interest" description="Disordered" evidence="1">
    <location>
        <begin position="64"/>
        <end position="85"/>
    </location>
</feature>
<organism evidence="3 4">
    <name type="scientific">Cylindrodendrum hubeiense</name>
    <dbReference type="NCBI Taxonomy" id="595255"/>
    <lineage>
        <taxon>Eukaryota</taxon>
        <taxon>Fungi</taxon>
        <taxon>Dikarya</taxon>
        <taxon>Ascomycota</taxon>
        <taxon>Pezizomycotina</taxon>
        <taxon>Sordariomycetes</taxon>
        <taxon>Hypocreomycetidae</taxon>
        <taxon>Hypocreales</taxon>
        <taxon>Nectriaceae</taxon>
        <taxon>Cylindrodendrum</taxon>
    </lineage>
</organism>
<dbReference type="OrthoDB" id="4950117at2759"/>
<feature type="signal peptide" evidence="2">
    <location>
        <begin position="1"/>
        <end position="18"/>
    </location>
</feature>
<feature type="compositionally biased region" description="Pro residues" evidence="1">
    <location>
        <begin position="134"/>
        <end position="147"/>
    </location>
</feature>
<accession>A0A9P5L6S4</accession>
<feature type="chain" id="PRO_5040429286" evidence="2">
    <location>
        <begin position="19"/>
        <end position="200"/>
    </location>
</feature>
<gene>
    <name evidence="3" type="ORF">G7Z17_g11007</name>
</gene>
<proteinExistence type="predicted"/>
<dbReference type="EMBL" id="JAANBB010000390">
    <property type="protein sequence ID" value="KAF7543116.1"/>
    <property type="molecule type" value="Genomic_DNA"/>
</dbReference>